<feature type="signal peptide" evidence="1">
    <location>
        <begin position="1"/>
        <end position="24"/>
    </location>
</feature>
<reference evidence="2 3" key="1">
    <citation type="submission" date="2023-07" db="EMBL/GenBank/DDBJ databases">
        <title>Genomic Encyclopedia of Type Strains, Phase IV (KMG-IV): sequencing the most valuable type-strain genomes for metagenomic binning, comparative biology and taxonomic classification.</title>
        <authorList>
            <person name="Goeker M."/>
        </authorList>
    </citation>
    <scope>NUCLEOTIDE SEQUENCE [LARGE SCALE GENOMIC DNA]</scope>
    <source>
        <strain evidence="2 3">DSM 16784</strain>
    </source>
</reference>
<comment type="caution">
    <text evidence="2">The sequence shown here is derived from an EMBL/GenBank/DDBJ whole genome shotgun (WGS) entry which is preliminary data.</text>
</comment>
<keyword evidence="3" id="KW-1185">Reference proteome</keyword>
<keyword evidence="1" id="KW-0732">Signal</keyword>
<dbReference type="RefSeq" id="WP_307406779.1">
    <property type="nucleotide sequence ID" value="NZ_JAUSUR010000002.1"/>
</dbReference>
<protein>
    <submittedName>
        <fullName evidence="2">Uncharacterized protein</fullName>
    </submittedName>
</protein>
<gene>
    <name evidence="2" type="ORF">J2S15_001429</name>
</gene>
<organism evidence="2 3">
    <name type="scientific">Breznakia pachnodae</name>
    <dbReference type="NCBI Taxonomy" id="265178"/>
    <lineage>
        <taxon>Bacteria</taxon>
        <taxon>Bacillati</taxon>
        <taxon>Bacillota</taxon>
        <taxon>Erysipelotrichia</taxon>
        <taxon>Erysipelotrichales</taxon>
        <taxon>Erysipelotrichaceae</taxon>
        <taxon>Breznakia</taxon>
    </lineage>
</organism>
<sequence length="3121" mass="327797">MKKIKVSKMWKIALAFAISISAVGTLVSTTDLLATEEFDVKETVTVNEDETQATITLDVVNINENYTIQSIQNPDGSMMDMVSEPSYIVNANGTYKFLVNYRNNSSEADEDDLELLKEVQVSGINKTTEEVEGDNTTQEDGGLNVLLPRQPRTVTSPSGDSLTVQFNKTGSTPIDWSSVGIYNWNFYDTEQIEISATFANQGTTKDRTIEIEIPDGYELLAYSAKDGTVSQSGEQILTTTTSTQQAMVSSSLTATDGNAFGSKLWGSFSNISGGTTTAYYKGGKITYKFNSNTDTVVLTLNVGIQKGTYDYNSGSTLYSDINETSSSVSTGQLKDEMTVEMTSGSESLSEEVQANVVGNYTLTYLHRGFTLDNVDSTYINSGSNSSPEISPYGPVAGADLRSGIYRSNSIASTETLAEEIIVVYTYPEGATYNGLANSVMNSSFENEVHDPISRTITVTYKNSYFVSDNGYATLRQPKFTLSGTKYGTDSGKSTTARFLVSAYVKYSNSDGYRKITPYQSDGFNVSILDEDEDLVVVGFDSKSYDYTEAGFDGYYNLGGYRVTNPSFKEKTDVALEWEINGDLGVKIARLAVPKNSTLSNIKVYTTTNSTGYDVANMVSASSSTGVVLDGDVIGLGPNEYITKITGTINKYTAQLTSSSDLGYPQAYYISGYQLYGVFQNNSGGSHTLTIDGISDTVNTSPTTDRLISIMQVDETTSLETSYLPGDTIPIGLQVEAGNATYDRDKVTDNYLQDPTVYVRVPEGFNLDESSMKLMVGTTDVTAKATLKSKSVAGDGSTIYKYTFDEPYTVMAGLHTKGNSISYTVNQKFNVYFELNVSPSNQGVANLKLQDIIFIEGKANFKNAEYAKSQIISDTYGLTTSGQNLISGSATASFSVVKLPELQVYSGIKISGSAEDFYQYNGTDSTVASLSQDYNATVELSYKNNAPNSFDNADIYFPIPKAGADYGKYFNNKAISDPLNNVDSSPFTWNANLVSDISAPGFNTLYAIDGSVNSTDFDSNLTWEAFIPATQWYTYTQLTAAGKNLSDVIFVKFESTGVIASGAEGSFTFELSAASGSPVDEINYWRPFTGAEATGSGKNSWSVGSVLAGSLSVGKLGIKPFIDTNGNGKYDSGESYYTGSDLTIMISEKDGKTPTQVLPYNATEAKYYLEMLKQGTYTISILNNNPSAYHFSTTTTSTSGQLASDPVFNTTHTEAKIENIIIDSQNVFEYTDFGVGLVEAQPVTFEFESNVKADGTTFASSTITLNGQTANYNTSFVYGTTFPKETYGVEPTVSIPSGYVHTGWQIYVDDGSGAVKQGDVIAKGNLKDTVVKKAASGDTVIIRAVIAFPPTVTIDPTKNPLEGSVGDVANVLDGVSVSDPATGLPIPLNPLPGASQNVVIAYPTDMIDSSGNYKTEGSYEVTLTITNPSTGSEVEVKREVLVHGLPTITATGQEYLLGSSGILTGVAGNPTATWNKAVLPVGSTTVPTAISGPAVTTAANNKISYEVLSGPSSTTDFSKVGVYKVKYTATNPQGKTVSKTVEVLITKTLPDSNDIAISADNLVLKQNELTSLTADKLKDANHGNASAFYKTTDNDGEITYKDITSNVTVSSSDVNKLKNVGSEGGIEQIEFTVTEDGKTSAKQVTVVIEGTQTGVIPTPDGDTLALTAEGFTIENNEAAGLDSTVSVTKSTATALLVKAGTPITNITAKASDLTAIQAAPKSGGVYNLTLTAEDQGETVSVTVKVVVKGTSTPDPKPTPDGDVLAISAQGFTITNLQAKVLTDGSAITNANASAWLVNAGTSVTGITVNQTQLTAIHNVSVSGGIYDLTYTATSQGVTTSTTVKVVVKGITTPDPKPTPDGDSLAITATGFTLENAAAASLDTTAAITSGKASAYLVNAGTNITDLSVDATQLAAINAASKEGGIFDLTYTAKDQGVEISTTVKVVVKGTTTPDPKPTPDGDTLAITAKGFILENSEAAGFDSDGAKTKSDVKSWLVNAKTAITNITVKASDVANINNAPISGGIYDVVFTATDQGVNISSTVKAVVKGTSTPDPVPTPDGDKIAITAKGFTLENSEASALSDATAITKGGAKAYLVTSGTEVTNITVDATQLAAIQNANKGGGIYDLTYSAEDQGITITTTVKVVVKGISTPDPKPTPDGDKLAITADGFTLENVDAAGLDETTAITKGNAQAYLIDAGTSVTNITVKTSDLTKVNNAPTSGGIYDLTYTAQDQGITISTTVKVVVKGTSTPDPKPTPDGDTLSISAKGFTLENADASKLTSSSAVTNADAQAWLVNAGVSITDIKVDATQLTAIQKAPAGGGIYNLTYTAEDQGVSISTTVKVVVKGTNTPDPEPTPDGDTLAISASGFTIENTDALALNEADAIIKGNATAVLVDAGTAVTNITVTTSELDAINAVGKDGGIYDLTYTAQDQGVEISTTVKVVVRGTNTPDPKPTPDGDELSISAKGFTLENADAAPLSEADAITLGKAKAYLLKSGNEVTNITVDKTELTAIQSVSEAGGIYDLTYTAEDQGVTISTTVKVVVKGTATPDPEPTPDGQLVFTAKGFVLTNDAAKTIDEAGVITESKAVSMILETGEEVGTITVKADDLATINGIGEAGGVVPTTLTTTYVDSDGDIHTIDVTVNVVIQGKTTIVEPTPDGNSLVVTGGGFTQTTKEAKELTEKAAIKNGNVEALIAETGEEVTDIKVDKDQLAAINNTNSDGGIFDLTYTVTYVGPDGNTTTAKLTVVVLVTPDGGVVDPTGTVVIDAKSFSLENTDASKVDQAKAITLGKAIAYEVIRDSNNVIVRIDTITANVTVNAADLKEIQGASIQGGLYDLEFSVTNKAAITVAKDVTVFVKPLYSSVDDDEVITLGATGFEISYKDAASLNSTKSIEKAYTSAIKQLMNADGNIVGYEDITSKITVNSEELDAIQKATSNGGIFPLTFTVVDNDVTVEKTVMVVVTGDGTPPVVELPNGDALSITAHDFTITNAEAAPLSSDLAIQLAEAKAMLINSQLPVEVSVNAEELEAITKAPAKGGVYDLTFIATYTLEDGSTYTTQVTIKVTVLAKGEQPSVAPSGSNTTNGTSVDTGDMNNKELYIMMASLAGLYIVLKRRKRA</sequence>
<dbReference type="EMBL" id="JAUSUR010000002">
    <property type="protein sequence ID" value="MDQ0360684.1"/>
    <property type="molecule type" value="Genomic_DNA"/>
</dbReference>
<evidence type="ECO:0000313" key="2">
    <source>
        <dbReference type="EMBL" id="MDQ0360684.1"/>
    </source>
</evidence>
<feature type="chain" id="PRO_5045215879" evidence="1">
    <location>
        <begin position="25"/>
        <end position="3121"/>
    </location>
</feature>
<evidence type="ECO:0000313" key="3">
    <source>
        <dbReference type="Proteomes" id="UP001230220"/>
    </source>
</evidence>
<proteinExistence type="predicted"/>
<dbReference type="Proteomes" id="UP001230220">
    <property type="component" value="Unassembled WGS sequence"/>
</dbReference>
<evidence type="ECO:0000256" key="1">
    <source>
        <dbReference type="SAM" id="SignalP"/>
    </source>
</evidence>
<accession>A0ABU0E1D5</accession>
<name>A0ABU0E1D5_9FIRM</name>